<organism evidence="2 3">
    <name type="scientific">Melipona quadrifasciata</name>
    <dbReference type="NCBI Taxonomy" id="166423"/>
    <lineage>
        <taxon>Eukaryota</taxon>
        <taxon>Metazoa</taxon>
        <taxon>Ecdysozoa</taxon>
        <taxon>Arthropoda</taxon>
        <taxon>Hexapoda</taxon>
        <taxon>Insecta</taxon>
        <taxon>Pterygota</taxon>
        <taxon>Neoptera</taxon>
        <taxon>Endopterygota</taxon>
        <taxon>Hymenoptera</taxon>
        <taxon>Apocrita</taxon>
        <taxon>Aculeata</taxon>
        <taxon>Apoidea</taxon>
        <taxon>Anthophila</taxon>
        <taxon>Apidae</taxon>
        <taxon>Melipona</taxon>
    </lineage>
</organism>
<name>A0A0M9ABP9_9HYME</name>
<feature type="signal peptide" evidence="1">
    <location>
        <begin position="1"/>
        <end position="24"/>
    </location>
</feature>
<sequence length="158" mass="18912">MPASVRNFVWLIRIAGCFIQLTLWGKNKKTKYGGLTQLGAKSVYREPGESCYSSYDSYVDTPMFRLIYANKTNYDLRLVEWWRERYPKLTVLEEYLSQLEMLLIQSRSVLLLDNRFIGISYRHRGMILHIIHFEISPNFCEHNCFIVYFKKLFYELKI</sequence>
<evidence type="ECO:0000256" key="1">
    <source>
        <dbReference type="SAM" id="SignalP"/>
    </source>
</evidence>
<feature type="chain" id="PRO_5005831090" evidence="1">
    <location>
        <begin position="25"/>
        <end position="158"/>
    </location>
</feature>
<reference evidence="2 3" key="1">
    <citation type="submission" date="2015-07" db="EMBL/GenBank/DDBJ databases">
        <title>The genome of Melipona quadrifasciata.</title>
        <authorList>
            <person name="Pan H."/>
            <person name="Kapheim K."/>
        </authorList>
    </citation>
    <scope>NUCLEOTIDE SEQUENCE [LARGE SCALE GENOMIC DNA]</scope>
    <source>
        <strain evidence="2">0111107301</strain>
        <tissue evidence="2">Whole body</tissue>
    </source>
</reference>
<dbReference type="EMBL" id="KQ435709">
    <property type="protein sequence ID" value="KOX79993.1"/>
    <property type="molecule type" value="Genomic_DNA"/>
</dbReference>
<accession>A0A0M9ABP9</accession>
<keyword evidence="1" id="KW-0732">Signal</keyword>
<dbReference type="AlphaFoldDB" id="A0A0M9ABP9"/>
<evidence type="ECO:0000313" key="2">
    <source>
        <dbReference type="EMBL" id="KOX79993.1"/>
    </source>
</evidence>
<gene>
    <name evidence="2" type="ORF">WN51_06405</name>
</gene>
<protein>
    <submittedName>
        <fullName evidence="2">Uncharacterized protein</fullName>
    </submittedName>
</protein>
<evidence type="ECO:0000313" key="3">
    <source>
        <dbReference type="Proteomes" id="UP000053105"/>
    </source>
</evidence>
<keyword evidence="3" id="KW-1185">Reference proteome</keyword>
<dbReference type="Proteomes" id="UP000053105">
    <property type="component" value="Unassembled WGS sequence"/>
</dbReference>
<proteinExistence type="predicted"/>